<evidence type="ECO:0000313" key="1">
    <source>
        <dbReference type="EMBL" id="MBE0329822.1"/>
    </source>
</evidence>
<organism evidence="1 2">
    <name type="scientific">Acinetobacter baumannii</name>
    <dbReference type="NCBI Taxonomy" id="470"/>
    <lineage>
        <taxon>Bacteria</taxon>
        <taxon>Pseudomonadati</taxon>
        <taxon>Pseudomonadota</taxon>
        <taxon>Gammaproteobacteria</taxon>
        <taxon>Moraxellales</taxon>
        <taxon>Moraxellaceae</taxon>
        <taxon>Acinetobacter</taxon>
        <taxon>Acinetobacter calcoaceticus/baumannii complex</taxon>
    </lineage>
</organism>
<dbReference type="AlphaFoldDB" id="A0AAP1W6N6"/>
<dbReference type="EMBL" id="JACZEI010000004">
    <property type="protein sequence ID" value="MBE0329822.1"/>
    <property type="molecule type" value="Genomic_DNA"/>
</dbReference>
<sequence>MSNLKLNRSVTPTLTGVIIATALGSFSLGDHANNLFKPSANEIIQKKEYLDNSFITKTFTSVDVKDSNLNESLDNMIVNLFEKISVNAKPLEEDLAKLLSENLIDLF</sequence>
<reference evidence="1" key="1">
    <citation type="submission" date="2020-09" db="EMBL/GenBank/DDBJ databases">
        <title>Distribution of Beta-Lactamase Producing Gram-Negative Bacterial Isolates in Isabela River of Santo Domingo, Dominican Republic.</title>
        <authorList>
            <person name="Calderon V."/>
            <person name="Bonnelly R."/>
            <person name="Del Rosario C."/>
            <person name="Duarte A."/>
            <person name="Barauna R."/>
            <person name="Juca Ramos R.T."/>
            <person name="Perdomo O.P."/>
            <person name="Rodriguez De Francisco L.E."/>
            <person name="Franco De Los Santos E.F."/>
        </authorList>
    </citation>
    <scope>NUCLEOTIDE SEQUENCE</scope>
    <source>
        <strain evidence="1">INTEC_BI15</strain>
    </source>
</reference>
<gene>
    <name evidence="1" type="ORF">IHV20_06595</name>
</gene>
<dbReference type="RefSeq" id="WP_031958605.1">
    <property type="nucleotide sequence ID" value="NZ_CP028138.1"/>
</dbReference>
<protein>
    <submittedName>
        <fullName evidence="1">Uncharacterized protein</fullName>
    </submittedName>
</protein>
<evidence type="ECO:0000313" key="2">
    <source>
        <dbReference type="Proteomes" id="UP000655940"/>
    </source>
</evidence>
<name>A0AAP1W6N6_ACIBA</name>
<dbReference type="Proteomes" id="UP000655940">
    <property type="component" value="Unassembled WGS sequence"/>
</dbReference>
<accession>A0AAP1W6N6</accession>
<comment type="caution">
    <text evidence="1">The sequence shown here is derived from an EMBL/GenBank/DDBJ whole genome shotgun (WGS) entry which is preliminary data.</text>
</comment>
<proteinExistence type="predicted"/>